<proteinExistence type="predicted"/>
<reference evidence="2" key="1">
    <citation type="journal article" date="2010" name="Science">
        <title>Signatures of adaptation to obligate biotrophy in the Hyaloperonospora arabidopsidis genome.</title>
        <authorList>
            <person name="Baxter L."/>
            <person name="Tripathy S."/>
            <person name="Ishaque N."/>
            <person name="Boot N."/>
            <person name="Cabral A."/>
            <person name="Kemen E."/>
            <person name="Thines M."/>
            <person name="Ah-Fong A."/>
            <person name="Anderson R."/>
            <person name="Badejoko W."/>
            <person name="Bittner-Eddy P."/>
            <person name="Boore J.L."/>
            <person name="Chibucos M.C."/>
            <person name="Coates M."/>
            <person name="Dehal P."/>
            <person name="Delehaunty K."/>
            <person name="Dong S."/>
            <person name="Downton P."/>
            <person name="Dumas B."/>
            <person name="Fabro G."/>
            <person name="Fronick C."/>
            <person name="Fuerstenberg S.I."/>
            <person name="Fulton L."/>
            <person name="Gaulin E."/>
            <person name="Govers F."/>
            <person name="Hughes L."/>
            <person name="Humphray S."/>
            <person name="Jiang R.H."/>
            <person name="Judelson H."/>
            <person name="Kamoun S."/>
            <person name="Kyung K."/>
            <person name="Meijer H."/>
            <person name="Minx P."/>
            <person name="Morris P."/>
            <person name="Nelson J."/>
            <person name="Phuntumart V."/>
            <person name="Qutob D."/>
            <person name="Rehmany A."/>
            <person name="Rougon-Cardoso A."/>
            <person name="Ryden P."/>
            <person name="Torto-Alalibo T."/>
            <person name="Studholme D."/>
            <person name="Wang Y."/>
            <person name="Win J."/>
            <person name="Wood J."/>
            <person name="Clifton S.W."/>
            <person name="Rogers J."/>
            <person name="Van den Ackerveken G."/>
            <person name="Jones J.D."/>
            <person name="McDowell J.M."/>
            <person name="Beynon J."/>
            <person name="Tyler B.M."/>
        </authorList>
    </citation>
    <scope>NUCLEOTIDE SEQUENCE [LARGE SCALE GENOMIC DNA]</scope>
    <source>
        <strain evidence="2">Emoy2</strain>
    </source>
</reference>
<reference evidence="1" key="2">
    <citation type="submission" date="2015-06" db="UniProtKB">
        <authorList>
            <consortium name="EnsemblProtists"/>
        </authorList>
    </citation>
    <scope>IDENTIFICATION</scope>
    <source>
        <strain evidence="1">Emoy2</strain>
    </source>
</reference>
<accession>M4C6R8</accession>
<evidence type="ECO:0000313" key="1">
    <source>
        <dbReference type="EnsemblProtists" id="HpaP814805"/>
    </source>
</evidence>
<organism evidence="1 2">
    <name type="scientific">Hyaloperonospora arabidopsidis (strain Emoy2)</name>
    <name type="common">Downy mildew agent</name>
    <name type="synonym">Peronospora arabidopsidis</name>
    <dbReference type="NCBI Taxonomy" id="559515"/>
    <lineage>
        <taxon>Eukaryota</taxon>
        <taxon>Sar</taxon>
        <taxon>Stramenopiles</taxon>
        <taxon>Oomycota</taxon>
        <taxon>Peronosporomycetes</taxon>
        <taxon>Peronosporales</taxon>
        <taxon>Peronosporaceae</taxon>
        <taxon>Hyaloperonospora</taxon>
    </lineage>
</organism>
<evidence type="ECO:0000313" key="2">
    <source>
        <dbReference type="Proteomes" id="UP000011713"/>
    </source>
</evidence>
<dbReference type="InParanoid" id="M4C6R8"/>
<dbReference type="EMBL" id="ABWE02001878">
    <property type="status" value="NOT_ANNOTATED_CDS"/>
    <property type="molecule type" value="Genomic_DNA"/>
</dbReference>
<dbReference type="STRING" id="559515.M4C6R8"/>
<protein>
    <submittedName>
        <fullName evidence="1">Uncharacterized protein</fullName>
    </submittedName>
</protein>
<sequence length="80" mass="9247">MDPATYNEDAYRSELLQKMRMSETIVYQAIFTPENISGEETVLVAATSSGLIHVYRLSKVMTAEYWDQVKRGEYARHDKI</sequence>
<dbReference type="HOGENOM" id="CLU_2594900_0_0_1"/>
<dbReference type="Proteomes" id="UP000011713">
    <property type="component" value="Unassembled WGS sequence"/>
</dbReference>
<keyword evidence="2" id="KW-1185">Reference proteome</keyword>
<name>M4C6R8_HYAAE</name>
<dbReference type="EnsemblProtists" id="HpaT814805">
    <property type="protein sequence ID" value="HpaP814805"/>
    <property type="gene ID" value="HpaG814805"/>
</dbReference>
<dbReference type="AlphaFoldDB" id="M4C6R8"/>
<dbReference type="VEuPathDB" id="FungiDB:HpaG814805"/>